<dbReference type="SMART" id="SM00052">
    <property type="entry name" value="EAL"/>
    <property type="match status" value="1"/>
</dbReference>
<dbReference type="Gene3D" id="3.20.20.450">
    <property type="entry name" value="EAL domain"/>
    <property type="match status" value="1"/>
</dbReference>
<reference evidence="4 5" key="1">
    <citation type="submission" date="2014-08" db="EMBL/GenBank/DDBJ databases">
        <title>Clostridium innocuum, an unnegligible vancomycin-resistant pathogen causing extra-intestinal infections.</title>
        <authorList>
            <person name="Feng Y."/>
            <person name="Chiu C.-H."/>
        </authorList>
    </citation>
    <scope>NUCLEOTIDE SEQUENCE [LARGE SCALE GENOMIC DNA]</scope>
    <source>
        <strain evidence="4 5">AN88</strain>
    </source>
</reference>
<dbReference type="PROSITE" id="PS50883">
    <property type="entry name" value="EAL"/>
    <property type="match status" value="1"/>
</dbReference>
<dbReference type="InterPro" id="IPR035919">
    <property type="entry name" value="EAL_sf"/>
</dbReference>
<dbReference type="RefSeq" id="WP_044907911.1">
    <property type="nucleotide sequence ID" value="NZ_JQIF01000113.1"/>
</dbReference>
<dbReference type="Proteomes" id="UP000030008">
    <property type="component" value="Unassembled WGS sequence"/>
</dbReference>
<dbReference type="PANTHER" id="PTHR33121:SF70">
    <property type="entry name" value="SIGNALING PROTEIN YKOW"/>
    <property type="match status" value="1"/>
</dbReference>
<dbReference type="InterPro" id="IPR000160">
    <property type="entry name" value="GGDEF_dom"/>
</dbReference>
<accession>A0A099I3H0</accession>
<dbReference type="Pfam" id="PF00563">
    <property type="entry name" value="EAL"/>
    <property type="match status" value="1"/>
</dbReference>
<dbReference type="Gene3D" id="3.30.70.270">
    <property type="match status" value="1"/>
</dbReference>
<dbReference type="CDD" id="cd01948">
    <property type="entry name" value="EAL"/>
    <property type="match status" value="1"/>
</dbReference>
<feature type="transmembrane region" description="Helical" evidence="1">
    <location>
        <begin position="154"/>
        <end position="174"/>
    </location>
</feature>
<dbReference type="InterPro" id="IPR001633">
    <property type="entry name" value="EAL_dom"/>
</dbReference>
<dbReference type="PANTHER" id="PTHR33121">
    <property type="entry name" value="CYCLIC DI-GMP PHOSPHODIESTERASE PDEF"/>
    <property type="match status" value="1"/>
</dbReference>
<comment type="caution">
    <text evidence="4">The sequence shown here is derived from an EMBL/GenBank/DDBJ whole genome shotgun (WGS) entry which is preliminary data.</text>
</comment>
<dbReference type="InterPro" id="IPR029787">
    <property type="entry name" value="Nucleotide_cyclase"/>
</dbReference>
<dbReference type="SUPFAM" id="SSF55073">
    <property type="entry name" value="Nucleotide cyclase"/>
    <property type="match status" value="1"/>
</dbReference>
<keyword evidence="1" id="KW-0472">Membrane</keyword>
<keyword evidence="1" id="KW-1133">Transmembrane helix</keyword>
<dbReference type="InterPro" id="IPR050706">
    <property type="entry name" value="Cyclic-di-GMP_PDE-like"/>
</dbReference>
<dbReference type="NCBIfam" id="TIGR00254">
    <property type="entry name" value="GGDEF"/>
    <property type="match status" value="1"/>
</dbReference>
<organism evidence="4 5">
    <name type="scientific">Clostridium innocuum</name>
    <dbReference type="NCBI Taxonomy" id="1522"/>
    <lineage>
        <taxon>Bacteria</taxon>
        <taxon>Bacillati</taxon>
        <taxon>Bacillota</taxon>
        <taxon>Clostridia</taxon>
        <taxon>Eubacteriales</taxon>
        <taxon>Clostridiaceae</taxon>
        <taxon>Clostridium</taxon>
    </lineage>
</organism>
<protein>
    <submittedName>
        <fullName evidence="4">Diguanylate cyclase</fullName>
    </submittedName>
</protein>
<dbReference type="GO" id="GO:0071111">
    <property type="term" value="F:cyclic-guanylate-specific phosphodiesterase activity"/>
    <property type="evidence" value="ECO:0007669"/>
    <property type="project" value="InterPro"/>
</dbReference>
<name>A0A099I3H0_CLOIN</name>
<feature type="transmembrane region" description="Helical" evidence="1">
    <location>
        <begin position="6"/>
        <end position="28"/>
    </location>
</feature>
<evidence type="ECO:0000259" key="2">
    <source>
        <dbReference type="PROSITE" id="PS50883"/>
    </source>
</evidence>
<gene>
    <name evidence="4" type="ORF">CIAN88_20680</name>
</gene>
<dbReference type="AlphaFoldDB" id="A0A099I3H0"/>
<evidence type="ECO:0000256" key="1">
    <source>
        <dbReference type="SAM" id="Phobius"/>
    </source>
</evidence>
<keyword evidence="1" id="KW-0812">Transmembrane</keyword>
<proteinExistence type="predicted"/>
<dbReference type="SUPFAM" id="SSF141868">
    <property type="entry name" value="EAL domain-like"/>
    <property type="match status" value="1"/>
</dbReference>
<dbReference type="CDD" id="cd01949">
    <property type="entry name" value="GGDEF"/>
    <property type="match status" value="1"/>
</dbReference>
<evidence type="ECO:0000313" key="4">
    <source>
        <dbReference type="EMBL" id="KGJ51393.1"/>
    </source>
</evidence>
<dbReference type="PROSITE" id="PS50887">
    <property type="entry name" value="GGDEF"/>
    <property type="match status" value="1"/>
</dbReference>
<evidence type="ECO:0000259" key="3">
    <source>
        <dbReference type="PROSITE" id="PS50887"/>
    </source>
</evidence>
<dbReference type="SMART" id="SM00267">
    <property type="entry name" value="GGDEF"/>
    <property type="match status" value="1"/>
</dbReference>
<dbReference type="EMBL" id="JQIF01000113">
    <property type="protein sequence ID" value="KGJ51393.1"/>
    <property type="molecule type" value="Genomic_DNA"/>
</dbReference>
<dbReference type="InterPro" id="IPR043128">
    <property type="entry name" value="Rev_trsase/Diguanyl_cyclase"/>
</dbReference>
<feature type="domain" description="EAL" evidence="2">
    <location>
        <begin position="366"/>
        <end position="620"/>
    </location>
</feature>
<dbReference type="Pfam" id="PF00990">
    <property type="entry name" value="GGDEF"/>
    <property type="match status" value="1"/>
</dbReference>
<feature type="domain" description="GGDEF" evidence="3">
    <location>
        <begin position="222"/>
        <end position="357"/>
    </location>
</feature>
<sequence>MKKGWLFSLLGIFLCLILLGGVTINSIYRVQRHGRLINYTGIVRGASQKLVKMELNDIHGDDLIVYIDDIVNSLCTGRGAYDLPLPDDADYLDELHQTKEAWEQLKQQIYAVRTSRNDQNVKHQLLQDSEDFFQTTNDMVFAAESFTEQHAKRLMLLDIIMFLSVLALWVFIFITNIRKILRLETTNRQLKDTAGRDTLTKAYTFEYFITRAEQLMKSNTKFKYALFYVDFSDFKYINDVFGYANGDNLLKHYAALLIKDKEHDELVGRINADNFIILRHYNSRAELTKRQSAVDAAIRDYMRSHLDRQALSICCGICCLEDVDEKLNLNELLNRANFARKMVKNGHELNNYCFYDESIRQHLLEEKSIESGMEEALSSRQFEVFYQPKVCMRTAEIAGSEALVRWRTQKGTLLMPDQFIPVFEKNRTIPQLDQYVFESVCVWLRKLLDEGKPVLPVSINVSRLQFCNMDFVETYAGIKKRYAIPDGLLEIEFTESVMFDNWERLTSIVDQLHSCGFACSIDDFGKGYSSLGMFKNLNVDVLKIDALFFHNLETEEKDRLLVESIIQLVRQFGVKTVAEGIETREQIEILKHMRCDYIQGYVYYKPMPQKEYEKLLLQLFPLCAQEAVTVCPV</sequence>
<evidence type="ECO:0000313" key="5">
    <source>
        <dbReference type="Proteomes" id="UP000030008"/>
    </source>
</evidence>